<keyword evidence="1" id="KW-0808">Transferase</keyword>
<dbReference type="GO" id="GO:0032259">
    <property type="term" value="P:methylation"/>
    <property type="evidence" value="ECO:0007669"/>
    <property type="project" value="UniProtKB-KW"/>
</dbReference>
<name>A0ABR9VUB8_9SYNC</name>
<dbReference type="InterPro" id="IPR024019">
    <property type="entry name" value="CHP04096"/>
</dbReference>
<sequence>MTNINEFINIKIKLRDLNIGKRLPNDIYIHHSTILHLPLIIQQYESLARQIFDENYQSKLNQNLQFTLIKFNLNEPKISYLDYPNFDLDAHPALQQSTQINLELNNCEVRHYGENPPILHRKETFVCADYPLYETFSALTQAEEKLGLLANSRQIGHRQQWEKRLQQFRVRIEDHKLIEIKESAHQSPKIDRHKAAIVRRQMSRPVRSLFDADLLSQGMTFFDYGCGHGEDLKFVAQRGFQVDGWDPFYKPDGRPSGDCKPADVVNLGYVINVIENPAERREALVQAWELAQKILVVSAQVLIADGGNGHIAYGDGVITSRNTFQKYYDQEELKLYIDHVLGVDAIPVALGIYFVFRDESQAETFRASRFRSRATTPRIRLSVKRFEDYQELLQPLMAFLTERGRLPKKGELAAEAEICAEFKTLTRAFKVIEQATNTEDWQRITEQRQQDIQIYLALSHFAKRPRFSQLDETLQTDIKVLFGTYKEACLLSDRMLFSLGDMENLAAISQRSASRCAEKSPIGICSKKALVVHISALDALDPLLRLYEGCASRTVGRLENVTLVRFYLHEPKIAYIFCPDFDTNPHPRWQMMMQIGLQDLQVRYKEYDPDYAPVVHCKDRLVGKEYPLFDKFAKLSQQEEDWGLLDNWSEIQLWPGWQRTLREMGVEFKGHRLVWCSDADPYTQKIIKARIRNQQRQRQNLS</sequence>
<proteinExistence type="predicted"/>
<keyword evidence="2" id="KW-1185">Reference proteome</keyword>
<dbReference type="RefSeq" id="WP_194020434.1">
    <property type="nucleotide sequence ID" value="NZ_JADEVV010000044.1"/>
</dbReference>
<accession>A0ABR9VUB8</accession>
<reference evidence="1 2" key="1">
    <citation type="submission" date="2020-10" db="EMBL/GenBank/DDBJ databases">
        <authorList>
            <person name="Castelo-Branco R."/>
            <person name="Eusebio N."/>
            <person name="Adriana R."/>
            <person name="Vieira A."/>
            <person name="Brugerolle De Fraissinette N."/>
            <person name="Rezende De Castro R."/>
            <person name="Schneider M.P."/>
            <person name="Vasconcelos V."/>
            <person name="Leao P.N."/>
        </authorList>
    </citation>
    <scope>NUCLEOTIDE SEQUENCE [LARGE SCALE GENOMIC DNA]</scope>
    <source>
        <strain evidence="1 2">LEGE 00031</strain>
    </source>
</reference>
<dbReference type="EMBL" id="JADEVV010000044">
    <property type="protein sequence ID" value="MBE9254947.1"/>
    <property type="molecule type" value="Genomic_DNA"/>
</dbReference>
<protein>
    <submittedName>
        <fullName evidence="1">DNA phosphorothioation-associated putative methyltransferase</fullName>
    </submittedName>
</protein>
<evidence type="ECO:0000313" key="2">
    <source>
        <dbReference type="Proteomes" id="UP000658720"/>
    </source>
</evidence>
<dbReference type="GO" id="GO:0008168">
    <property type="term" value="F:methyltransferase activity"/>
    <property type="evidence" value="ECO:0007669"/>
    <property type="project" value="UniProtKB-KW"/>
</dbReference>
<evidence type="ECO:0000313" key="1">
    <source>
        <dbReference type="EMBL" id="MBE9254947.1"/>
    </source>
</evidence>
<dbReference type="Proteomes" id="UP000658720">
    <property type="component" value="Unassembled WGS sequence"/>
</dbReference>
<organism evidence="1 2">
    <name type="scientific">Synechocystis salina LEGE 00031</name>
    <dbReference type="NCBI Taxonomy" id="1828736"/>
    <lineage>
        <taxon>Bacteria</taxon>
        <taxon>Bacillati</taxon>
        <taxon>Cyanobacteriota</taxon>
        <taxon>Cyanophyceae</taxon>
        <taxon>Synechococcales</taxon>
        <taxon>Merismopediaceae</taxon>
        <taxon>Synechocystis</taxon>
    </lineage>
</organism>
<dbReference type="InterPro" id="IPR029063">
    <property type="entry name" value="SAM-dependent_MTases_sf"/>
</dbReference>
<dbReference type="Gene3D" id="3.40.50.150">
    <property type="entry name" value="Vaccinia Virus protein VP39"/>
    <property type="match status" value="1"/>
</dbReference>
<dbReference type="NCBIfam" id="TIGR04096">
    <property type="entry name" value="dnd_rel_methyl"/>
    <property type="match status" value="1"/>
</dbReference>
<dbReference type="SUPFAM" id="SSF53335">
    <property type="entry name" value="S-adenosyl-L-methionine-dependent methyltransferases"/>
    <property type="match status" value="1"/>
</dbReference>
<keyword evidence="1" id="KW-0489">Methyltransferase</keyword>
<comment type="caution">
    <text evidence="1">The sequence shown here is derived from an EMBL/GenBank/DDBJ whole genome shotgun (WGS) entry which is preliminary data.</text>
</comment>
<gene>
    <name evidence="1" type="ORF">IQ217_14080</name>
</gene>